<organism evidence="1 2">
    <name type="scientific">Nocardia asteroides NBRC 15531</name>
    <dbReference type="NCBI Taxonomy" id="1110697"/>
    <lineage>
        <taxon>Bacteria</taxon>
        <taxon>Bacillati</taxon>
        <taxon>Actinomycetota</taxon>
        <taxon>Actinomycetes</taxon>
        <taxon>Mycobacteriales</taxon>
        <taxon>Nocardiaceae</taxon>
        <taxon>Nocardia</taxon>
    </lineage>
</organism>
<evidence type="ECO:0000313" key="2">
    <source>
        <dbReference type="Proteomes" id="UP000017048"/>
    </source>
</evidence>
<keyword evidence="2" id="KW-1185">Reference proteome</keyword>
<dbReference type="STRING" id="1824.SAMN05444423_10673"/>
<sequence>MLAVLYTIARQVDENPRLALELQGYFDAGEDAAAPAQEPRWTSLHTLDPAAFFDPAP</sequence>
<evidence type="ECO:0000313" key="1">
    <source>
        <dbReference type="EMBL" id="GAD84472.1"/>
    </source>
</evidence>
<proteinExistence type="predicted"/>
<protein>
    <submittedName>
        <fullName evidence="1">Uncharacterized protein</fullName>
    </submittedName>
</protein>
<dbReference type="RefSeq" id="WP_019047988.1">
    <property type="nucleotide sequence ID" value="NZ_BAFO02000024.1"/>
</dbReference>
<reference evidence="1 2" key="1">
    <citation type="journal article" date="2014" name="BMC Genomics">
        <title>Genome based analysis of type-I polyketide synthase and nonribosomal peptide synthetase gene clusters in seven strains of five representative Nocardia species.</title>
        <authorList>
            <person name="Komaki H."/>
            <person name="Ichikawa N."/>
            <person name="Hosoyama A."/>
            <person name="Takahashi-Nakaguchi A."/>
            <person name="Matsuzawa T."/>
            <person name="Suzuki K."/>
            <person name="Fujita N."/>
            <person name="Gonoi T."/>
        </authorList>
    </citation>
    <scope>NUCLEOTIDE SEQUENCE [LARGE SCALE GENOMIC DNA]</scope>
    <source>
        <strain evidence="1 2">NBRC 15531</strain>
    </source>
</reference>
<comment type="caution">
    <text evidence="1">The sequence shown here is derived from an EMBL/GenBank/DDBJ whole genome shotgun (WGS) entry which is preliminary data.</text>
</comment>
<dbReference type="Proteomes" id="UP000017048">
    <property type="component" value="Unassembled WGS sequence"/>
</dbReference>
<dbReference type="AlphaFoldDB" id="U5E4S9"/>
<accession>U5E4S9</accession>
<gene>
    <name evidence="1" type="ORF">NCAST_24_00780</name>
</gene>
<dbReference type="EMBL" id="BAFO02000024">
    <property type="protein sequence ID" value="GAD84472.1"/>
    <property type="molecule type" value="Genomic_DNA"/>
</dbReference>
<name>U5E4S9_NOCAS</name>